<proteinExistence type="predicted"/>
<name>A0ABU9Z4N5_9RHOO</name>
<protein>
    <submittedName>
        <fullName evidence="1">DUF3144 domain-containing protein</fullName>
    </submittedName>
</protein>
<evidence type="ECO:0000313" key="2">
    <source>
        <dbReference type="Proteomes" id="UP001410394"/>
    </source>
</evidence>
<dbReference type="InterPro" id="IPR021490">
    <property type="entry name" value="DUF3144"/>
</dbReference>
<comment type="caution">
    <text evidence="1">The sequence shown here is derived from an EMBL/GenBank/DDBJ whole genome shotgun (WGS) entry which is preliminary data.</text>
</comment>
<dbReference type="Pfam" id="PF11342">
    <property type="entry name" value="DUF3144"/>
    <property type="match status" value="1"/>
</dbReference>
<sequence length="95" mass="10746">MQIPIDKEFFNRSNAYIQLANAQCDGKIAVALVNGSFMYGLSRFSAWSTAANHPSGESLRTHRQEEIDILVDQFRSMLEGHMDEHIADFDKLMAP</sequence>
<dbReference type="RefSeq" id="WP_345921481.1">
    <property type="nucleotide sequence ID" value="NZ_JBDIVE010000018.1"/>
</dbReference>
<evidence type="ECO:0000313" key="1">
    <source>
        <dbReference type="EMBL" id="MEN3070703.1"/>
    </source>
</evidence>
<gene>
    <name evidence="1" type="ORF">ABDB84_19625</name>
</gene>
<dbReference type="EMBL" id="JBDIVE010000018">
    <property type="protein sequence ID" value="MEN3070703.1"/>
    <property type="molecule type" value="Genomic_DNA"/>
</dbReference>
<organism evidence="1 2">
    <name type="scientific">Uliginosibacterium sediminicola</name>
    <dbReference type="NCBI Taxonomy" id="2024550"/>
    <lineage>
        <taxon>Bacteria</taxon>
        <taxon>Pseudomonadati</taxon>
        <taxon>Pseudomonadota</taxon>
        <taxon>Betaproteobacteria</taxon>
        <taxon>Rhodocyclales</taxon>
        <taxon>Zoogloeaceae</taxon>
        <taxon>Uliginosibacterium</taxon>
    </lineage>
</organism>
<accession>A0ABU9Z4N5</accession>
<dbReference type="Gene3D" id="1.10.287.3020">
    <property type="match status" value="1"/>
</dbReference>
<dbReference type="Proteomes" id="UP001410394">
    <property type="component" value="Unassembled WGS sequence"/>
</dbReference>
<reference evidence="1 2" key="1">
    <citation type="journal article" date="2018" name="Int. J. Syst. Evol. Microbiol.">
        <title>Uliginosibacterium sediminicola sp. nov., isolated from freshwater sediment.</title>
        <authorList>
            <person name="Hwang W.M."/>
            <person name="Kim S.M."/>
            <person name="Kang K."/>
            <person name="Ahn T.Y."/>
        </authorList>
    </citation>
    <scope>NUCLEOTIDE SEQUENCE [LARGE SCALE GENOMIC DNA]</scope>
    <source>
        <strain evidence="1 2">M1-21</strain>
    </source>
</reference>
<keyword evidence="2" id="KW-1185">Reference proteome</keyword>